<keyword evidence="2" id="KW-1185">Reference proteome</keyword>
<name>A0ABZ2KC96_9BACT</name>
<evidence type="ECO:0000313" key="1">
    <source>
        <dbReference type="EMBL" id="WXA96285.1"/>
    </source>
</evidence>
<accession>A0ABZ2KC96</accession>
<protein>
    <submittedName>
        <fullName evidence="1">Uncharacterized protein</fullName>
    </submittedName>
</protein>
<dbReference type="EMBL" id="CP089982">
    <property type="protein sequence ID" value="WXA96285.1"/>
    <property type="molecule type" value="Genomic_DNA"/>
</dbReference>
<gene>
    <name evidence="1" type="ORF">LZC95_05470</name>
</gene>
<dbReference type="Proteomes" id="UP001379533">
    <property type="component" value="Chromosome"/>
</dbReference>
<reference evidence="1 2" key="1">
    <citation type="submission" date="2021-12" db="EMBL/GenBank/DDBJ databases">
        <title>Discovery of the Pendulisporaceae a myxobacterial family with distinct sporulation behavior and unique specialized metabolism.</title>
        <authorList>
            <person name="Garcia R."/>
            <person name="Popoff A."/>
            <person name="Bader C.D."/>
            <person name="Loehr J."/>
            <person name="Walesch S."/>
            <person name="Walt C."/>
            <person name="Boldt J."/>
            <person name="Bunk B."/>
            <person name="Haeckl F.J.F.P.J."/>
            <person name="Gunesch A.P."/>
            <person name="Birkelbach J."/>
            <person name="Nuebel U."/>
            <person name="Pietschmann T."/>
            <person name="Bach T."/>
            <person name="Mueller R."/>
        </authorList>
    </citation>
    <scope>NUCLEOTIDE SEQUENCE [LARGE SCALE GENOMIC DNA]</scope>
    <source>
        <strain evidence="1 2">MSr12523</strain>
    </source>
</reference>
<sequence length="67" mass="8098">MLDAGSYTYFSLRMPDDRERWVVELSRSHRNASWMNVNSYGLRRNFDSPRLNRRFDELYFVSVSDSK</sequence>
<dbReference type="RefSeq" id="WP_394846901.1">
    <property type="nucleotide sequence ID" value="NZ_CP089982.1"/>
</dbReference>
<organism evidence="1 2">
    <name type="scientific">Pendulispora brunnea</name>
    <dbReference type="NCBI Taxonomy" id="2905690"/>
    <lineage>
        <taxon>Bacteria</taxon>
        <taxon>Pseudomonadati</taxon>
        <taxon>Myxococcota</taxon>
        <taxon>Myxococcia</taxon>
        <taxon>Myxococcales</taxon>
        <taxon>Sorangiineae</taxon>
        <taxon>Pendulisporaceae</taxon>
        <taxon>Pendulispora</taxon>
    </lineage>
</organism>
<evidence type="ECO:0000313" key="2">
    <source>
        <dbReference type="Proteomes" id="UP001379533"/>
    </source>
</evidence>
<proteinExistence type="predicted"/>